<protein>
    <submittedName>
        <fullName evidence="2">ATP synthase subunit 8</fullName>
    </submittedName>
</protein>
<keyword evidence="1" id="KW-0812">Transmembrane</keyword>
<feature type="transmembrane region" description="Helical" evidence="1">
    <location>
        <begin position="12"/>
        <end position="29"/>
    </location>
</feature>
<dbReference type="AlphaFoldDB" id="Q9MQZ3"/>
<sequence length="51" mass="5963">MPQLSPMGWSGLYVFSILFVLVWSSLVWWDGMYGCSSDEKLESKKSSVWKW</sequence>
<dbReference type="EMBL" id="AB035869">
    <property type="protein sequence ID" value="BAA95924.1"/>
    <property type="molecule type" value="Genomic_DNA"/>
</dbReference>
<keyword evidence="2" id="KW-0496">Mitochondrion</keyword>
<reference evidence="2" key="1">
    <citation type="journal article" date="2000" name="Genetics">
        <title>The mitochondrial genome of the brachiopod Laqueus rubellus.</title>
        <authorList>
            <person name="Noguchi Y."/>
            <person name="Endo K."/>
            <person name="Tajima F."/>
            <person name="Ueshima R."/>
        </authorList>
    </citation>
    <scope>NUCLEOTIDE SEQUENCE</scope>
</reference>
<evidence type="ECO:0000313" key="2">
    <source>
        <dbReference type="EMBL" id="BAA95924.1"/>
    </source>
</evidence>
<geneLocation type="mitochondrion" evidence="2"/>
<gene>
    <name evidence="2" type="primary">atp8</name>
</gene>
<keyword evidence="1" id="KW-1133">Transmembrane helix</keyword>
<dbReference type="GeneID" id="809246"/>
<dbReference type="RefSeq" id="NP_058510.1">
    <property type="nucleotide sequence ID" value="NC_002322.1"/>
</dbReference>
<name>Q9MQZ3_LAQRU</name>
<accession>Q9MQZ3</accession>
<proteinExistence type="predicted"/>
<dbReference type="CTD" id="4509"/>
<keyword evidence="1" id="KW-0472">Membrane</keyword>
<organism evidence="2">
    <name type="scientific">Laqueus rubellus</name>
    <name type="common">Lampshell</name>
    <dbReference type="NCBI Taxonomy" id="93892"/>
    <lineage>
        <taxon>Eukaryota</taxon>
        <taxon>Metazoa</taxon>
        <taxon>Spiralia</taxon>
        <taxon>Lophotrochozoa</taxon>
        <taxon>Brachiopoda</taxon>
        <taxon>Rhynchonelliformea</taxon>
        <taxon>Rhynchonellata</taxon>
        <taxon>Terebratellidina</taxon>
        <taxon>Laqueoidea</taxon>
        <taxon>Laqueidae</taxon>
        <taxon>Laqueus</taxon>
    </lineage>
</organism>
<evidence type="ECO:0000256" key="1">
    <source>
        <dbReference type="SAM" id="Phobius"/>
    </source>
</evidence>